<keyword evidence="3 5" id="KW-0378">Hydrolase</keyword>
<dbReference type="EC" id="3.6.1.23" evidence="5"/>
<dbReference type="GeneID" id="136090810"/>
<evidence type="ECO:0000313" key="7">
    <source>
        <dbReference type="Proteomes" id="UP001652625"/>
    </source>
</evidence>
<dbReference type="InterPro" id="IPR008181">
    <property type="entry name" value="dUTPase"/>
</dbReference>
<dbReference type="CDD" id="cd07557">
    <property type="entry name" value="trimeric_dUTPase"/>
    <property type="match status" value="1"/>
</dbReference>
<evidence type="ECO:0000259" key="6">
    <source>
        <dbReference type="Pfam" id="PF00692"/>
    </source>
</evidence>
<dbReference type="Proteomes" id="UP001652625">
    <property type="component" value="Chromosome 14"/>
</dbReference>
<comment type="cofactor">
    <cofactor evidence="5">
        <name>Mg(2+)</name>
        <dbReference type="ChEBI" id="CHEBI:18420"/>
    </cofactor>
</comment>
<keyword evidence="5" id="KW-0479">Metal-binding</keyword>
<feature type="domain" description="dUTPase-like" evidence="6">
    <location>
        <begin position="40"/>
        <end position="142"/>
    </location>
</feature>
<dbReference type="InterPro" id="IPR033704">
    <property type="entry name" value="dUTPase_trimeric"/>
</dbReference>
<dbReference type="SUPFAM" id="SSF51283">
    <property type="entry name" value="dUTPase-like"/>
    <property type="match status" value="1"/>
</dbReference>
<keyword evidence="4 5" id="KW-0546">Nucleotide metabolism</keyword>
<evidence type="ECO:0000256" key="1">
    <source>
        <dbReference type="ARBA" id="ARBA00005142"/>
    </source>
</evidence>
<dbReference type="InterPro" id="IPR029054">
    <property type="entry name" value="dUTPase-like"/>
</dbReference>
<dbReference type="PANTHER" id="PTHR11241">
    <property type="entry name" value="DEOXYURIDINE 5'-TRIPHOSPHATE NUCLEOTIDOHYDROLASE"/>
    <property type="match status" value="1"/>
</dbReference>
<sequence length="150" mass="17296">MTTFSYKKGKKCLVQTTTCSSGKEFKKMIKIRDTLEWSFYETKESACFGLRSRKHYILQPKKRILVSTGVYIDKMDADLHGQMNSKSVIAYKYGVVVFNAPGIIDADYKDEIKVLPYNYSEEDYIIKRGNAVAHMQITKMLSLQQQKALQ</sequence>
<dbReference type="RefSeq" id="XP_065673856.1">
    <property type="nucleotide sequence ID" value="XM_065817784.1"/>
</dbReference>
<comment type="pathway">
    <text evidence="1 5">Pyrimidine metabolism; dUMP biosynthesis; dUMP from dCTP (dUTP route): step 2/2.</text>
</comment>
<evidence type="ECO:0000256" key="5">
    <source>
        <dbReference type="RuleBase" id="RU367024"/>
    </source>
</evidence>
<gene>
    <name evidence="8" type="primary">LOC136090810</name>
</gene>
<comment type="similarity">
    <text evidence="2 5">Belongs to the dUTPase family.</text>
</comment>
<protein>
    <recommendedName>
        <fullName evidence="5">Deoxyuridine 5'-triphosphate nucleotidohydrolase</fullName>
        <shortName evidence="5">dUTPase</shortName>
        <ecNumber evidence="5">3.6.1.23</ecNumber>
    </recommendedName>
    <alternativeName>
        <fullName evidence="5">dUTP pyrophosphatase</fullName>
    </alternativeName>
</protein>
<dbReference type="InterPro" id="IPR036157">
    <property type="entry name" value="dUTPase-like_sf"/>
</dbReference>
<proteinExistence type="inferred from homology"/>
<dbReference type="Gene3D" id="2.70.40.10">
    <property type="match status" value="1"/>
</dbReference>
<dbReference type="PANTHER" id="PTHR11241:SF0">
    <property type="entry name" value="DEOXYURIDINE 5'-TRIPHOSPHATE NUCLEOTIDOHYDROLASE"/>
    <property type="match status" value="1"/>
</dbReference>
<dbReference type="Pfam" id="PF00692">
    <property type="entry name" value="dUTPase"/>
    <property type="match status" value="1"/>
</dbReference>
<comment type="catalytic activity">
    <reaction evidence="5">
        <text>dUTP + H2O = dUMP + diphosphate + H(+)</text>
        <dbReference type="Rhea" id="RHEA:10248"/>
        <dbReference type="ChEBI" id="CHEBI:15377"/>
        <dbReference type="ChEBI" id="CHEBI:15378"/>
        <dbReference type="ChEBI" id="CHEBI:33019"/>
        <dbReference type="ChEBI" id="CHEBI:61555"/>
        <dbReference type="ChEBI" id="CHEBI:246422"/>
        <dbReference type="EC" id="3.6.1.23"/>
    </reaction>
</comment>
<keyword evidence="7" id="KW-1185">Reference proteome</keyword>
<keyword evidence="5" id="KW-0460">Magnesium</keyword>
<evidence type="ECO:0000256" key="4">
    <source>
        <dbReference type="ARBA" id="ARBA00023080"/>
    </source>
</evidence>
<accession>A0ABM4DHA2</accession>
<evidence type="ECO:0000256" key="3">
    <source>
        <dbReference type="ARBA" id="ARBA00022801"/>
    </source>
</evidence>
<name>A0ABM4DHA2_HYDVU</name>
<organism evidence="7 8">
    <name type="scientific">Hydra vulgaris</name>
    <name type="common">Hydra</name>
    <name type="synonym">Hydra attenuata</name>
    <dbReference type="NCBI Taxonomy" id="6087"/>
    <lineage>
        <taxon>Eukaryota</taxon>
        <taxon>Metazoa</taxon>
        <taxon>Cnidaria</taxon>
        <taxon>Hydrozoa</taxon>
        <taxon>Hydroidolina</taxon>
        <taxon>Anthoathecata</taxon>
        <taxon>Aplanulata</taxon>
        <taxon>Hydridae</taxon>
        <taxon>Hydra</taxon>
    </lineage>
</organism>
<evidence type="ECO:0000313" key="8">
    <source>
        <dbReference type="RefSeq" id="XP_065673856.1"/>
    </source>
</evidence>
<reference evidence="8" key="1">
    <citation type="submission" date="2025-08" db="UniProtKB">
        <authorList>
            <consortium name="RefSeq"/>
        </authorList>
    </citation>
    <scope>IDENTIFICATION</scope>
</reference>
<comment type="function">
    <text evidence="5">Involved in nucleotide metabolism via production of dUMP, the immediate precursor of thymidine nucleotides, and decreases the intracellular concentration of dUTP so that uracil cannot be incorporated into DNA.</text>
</comment>
<evidence type="ECO:0000256" key="2">
    <source>
        <dbReference type="ARBA" id="ARBA00006581"/>
    </source>
</evidence>